<dbReference type="Pfam" id="PF07991">
    <property type="entry name" value="KARI_N"/>
    <property type="match status" value="1"/>
</dbReference>
<evidence type="ECO:0000313" key="2">
    <source>
        <dbReference type="EMBL" id="NBD27603.1"/>
    </source>
</evidence>
<dbReference type="EC" id="1.1.1.86" evidence="2"/>
<dbReference type="Proteomes" id="UP000665561">
    <property type="component" value="Unassembled WGS sequence"/>
</dbReference>
<feature type="non-terminal residue" evidence="2">
    <location>
        <position position="38"/>
    </location>
</feature>
<protein>
    <submittedName>
        <fullName evidence="2">Ketol-acid reductoisomerase</fullName>
        <ecNumber evidence="2">1.1.1.86</ecNumber>
    </submittedName>
</protein>
<evidence type="ECO:0000259" key="1">
    <source>
        <dbReference type="Pfam" id="PF07991"/>
    </source>
</evidence>
<dbReference type="Gene3D" id="3.40.50.720">
    <property type="entry name" value="NAD(P)-binding Rossmann-like Domain"/>
    <property type="match status" value="1"/>
</dbReference>
<accession>A0ABW9XYV8</accession>
<reference evidence="2 3" key="1">
    <citation type="submission" date="2020-01" db="EMBL/GenBank/DDBJ databases">
        <title>Paenibacillus soybeanensis sp. nov. isolated from the nodules of soybean (Glycine max(L.) Merr).</title>
        <authorList>
            <person name="Wang H."/>
        </authorList>
    </citation>
    <scope>NUCLEOTIDE SEQUENCE [LARGE SCALE GENOMIC DNA]</scope>
    <source>
        <strain evidence="2 3">T1</strain>
    </source>
</reference>
<dbReference type="InterPro" id="IPR013116">
    <property type="entry name" value="KARI_N"/>
</dbReference>
<dbReference type="SUPFAM" id="SSF51735">
    <property type="entry name" value="NAD(P)-binding Rossmann-fold domains"/>
    <property type="match status" value="1"/>
</dbReference>
<evidence type="ECO:0000313" key="3">
    <source>
        <dbReference type="Proteomes" id="UP000665561"/>
    </source>
</evidence>
<dbReference type="GO" id="GO:0004455">
    <property type="term" value="F:ketol-acid reductoisomerase activity"/>
    <property type="evidence" value="ECO:0007669"/>
    <property type="project" value="UniProtKB-EC"/>
</dbReference>
<dbReference type="EMBL" id="JAAAMV010000029">
    <property type="protein sequence ID" value="NBD27603.1"/>
    <property type="molecule type" value="Genomic_DNA"/>
</dbReference>
<organism evidence="2 3">
    <name type="scientific">Paenibacillus glycinis</name>
    <dbReference type="NCBI Taxonomy" id="2697035"/>
    <lineage>
        <taxon>Bacteria</taxon>
        <taxon>Bacillati</taxon>
        <taxon>Bacillota</taxon>
        <taxon>Bacilli</taxon>
        <taxon>Bacillales</taxon>
        <taxon>Paenibacillaceae</taxon>
        <taxon>Paenibacillus</taxon>
    </lineage>
</organism>
<dbReference type="InterPro" id="IPR036291">
    <property type="entry name" value="NAD(P)-bd_dom_sf"/>
</dbReference>
<name>A0ABW9XYV8_9BACL</name>
<comment type="caution">
    <text evidence="2">The sequence shown here is derived from an EMBL/GenBank/DDBJ whole genome shotgun (WGS) entry which is preliminary data.</text>
</comment>
<feature type="domain" description="KARI N-terminal Rossmann" evidence="1">
    <location>
        <begin position="15"/>
        <end position="38"/>
    </location>
</feature>
<proteinExistence type="predicted"/>
<gene>
    <name evidence="2" type="ORF">GT019_27330</name>
</gene>
<keyword evidence="3" id="KW-1185">Reference proteome</keyword>
<keyword evidence="2" id="KW-0560">Oxidoreductase</keyword>
<sequence length="38" mass="4126">MAVTLYYEKDADQSVLQGKTIAVIGYGSQGHAQAQNLR</sequence>